<accession>A0A2T3ACK9</accession>
<proteinExistence type="predicted"/>
<name>A0A2T3ACK9_9PEZI</name>
<feature type="domain" description="DUF7707" evidence="2">
    <location>
        <begin position="25"/>
        <end position="115"/>
    </location>
</feature>
<evidence type="ECO:0000256" key="1">
    <source>
        <dbReference type="SAM" id="SignalP"/>
    </source>
</evidence>
<keyword evidence="4" id="KW-1185">Reference proteome</keyword>
<dbReference type="InterPro" id="IPR056124">
    <property type="entry name" value="DUF7707"/>
</dbReference>
<dbReference type="AlphaFoldDB" id="A0A2T3ACK9"/>
<dbReference type="PANTHER" id="PTHR38118:SF3">
    <property type="entry name" value="ANCHORED CELL WALL PROTEIN 11"/>
    <property type="match status" value="1"/>
</dbReference>
<feature type="chain" id="PRO_5015436343" description="DUF7707 domain-containing protein" evidence="1">
    <location>
        <begin position="19"/>
        <end position="182"/>
    </location>
</feature>
<protein>
    <recommendedName>
        <fullName evidence="2">DUF7707 domain-containing protein</fullName>
    </recommendedName>
</protein>
<evidence type="ECO:0000313" key="3">
    <source>
        <dbReference type="EMBL" id="PSR91930.1"/>
    </source>
</evidence>
<evidence type="ECO:0000313" key="4">
    <source>
        <dbReference type="Proteomes" id="UP000241462"/>
    </source>
</evidence>
<dbReference type="Proteomes" id="UP000241462">
    <property type="component" value="Unassembled WGS sequence"/>
</dbReference>
<dbReference type="PANTHER" id="PTHR38118">
    <property type="entry name" value="ANCHORED CELL WALL PROTEIN 11-RELATED"/>
    <property type="match status" value="1"/>
</dbReference>
<reference evidence="3 4" key="1">
    <citation type="journal article" date="2018" name="Mycol. Prog.">
        <title>Coniella lustricola, a new species from submerged detritus.</title>
        <authorList>
            <person name="Raudabaugh D.B."/>
            <person name="Iturriaga T."/>
            <person name="Carver A."/>
            <person name="Mondo S."/>
            <person name="Pangilinan J."/>
            <person name="Lipzen A."/>
            <person name="He G."/>
            <person name="Amirebrahimi M."/>
            <person name="Grigoriev I.V."/>
            <person name="Miller A.N."/>
        </authorList>
    </citation>
    <scope>NUCLEOTIDE SEQUENCE [LARGE SCALE GENOMIC DNA]</scope>
    <source>
        <strain evidence="3 4">B22-T-1</strain>
    </source>
</reference>
<dbReference type="EMBL" id="KZ678413">
    <property type="protein sequence ID" value="PSR91930.1"/>
    <property type="molecule type" value="Genomic_DNA"/>
</dbReference>
<keyword evidence="1" id="KW-0732">Signal</keyword>
<dbReference type="Pfam" id="PF24808">
    <property type="entry name" value="DUF7707"/>
    <property type="match status" value="1"/>
</dbReference>
<sequence length="182" mass="18431">MRFTTAAFALSALTMVAAQNATEFTINVTSIDTATRNTWCIAQTNTCDELCADAAVGNSCDLNGSAPGLQYYTQTIDYFVCEEAYSECITEYENDQQEQANCTTSIGDKCGTLDPSEASTSDSSSTTTAASSATAAASGTSGSSASTAAASSTSTAGAAPTNIQFVGTSAAAAALGLLAYML</sequence>
<evidence type="ECO:0000259" key="2">
    <source>
        <dbReference type="Pfam" id="PF24808"/>
    </source>
</evidence>
<organism evidence="3 4">
    <name type="scientific">Coniella lustricola</name>
    <dbReference type="NCBI Taxonomy" id="2025994"/>
    <lineage>
        <taxon>Eukaryota</taxon>
        <taxon>Fungi</taxon>
        <taxon>Dikarya</taxon>
        <taxon>Ascomycota</taxon>
        <taxon>Pezizomycotina</taxon>
        <taxon>Sordariomycetes</taxon>
        <taxon>Sordariomycetidae</taxon>
        <taxon>Diaporthales</taxon>
        <taxon>Schizoparmaceae</taxon>
        <taxon>Coniella</taxon>
    </lineage>
</organism>
<feature type="signal peptide" evidence="1">
    <location>
        <begin position="1"/>
        <end position="18"/>
    </location>
</feature>
<dbReference type="InParanoid" id="A0A2T3ACK9"/>
<dbReference type="OrthoDB" id="2121879at2759"/>
<gene>
    <name evidence="3" type="ORF">BD289DRAFT_452069</name>
</gene>